<evidence type="ECO:0000256" key="3">
    <source>
        <dbReference type="ARBA" id="ARBA00022598"/>
    </source>
</evidence>
<feature type="binding site" evidence="10">
    <location>
        <position position="107"/>
    </location>
    <ligand>
        <name>ATP</name>
        <dbReference type="ChEBI" id="CHEBI:30616"/>
    </ligand>
</feature>
<keyword evidence="4 10" id="KW-0479">Metal-binding</keyword>
<dbReference type="GO" id="GO:0006104">
    <property type="term" value="P:succinyl-CoA metabolic process"/>
    <property type="evidence" value="ECO:0007669"/>
    <property type="project" value="TreeGrafter"/>
</dbReference>
<keyword evidence="6 10" id="KW-0067">ATP-binding</keyword>
<comment type="catalytic activity">
    <reaction evidence="8">
        <text>succinate + ATP + CoA = succinyl-CoA + ADP + phosphate</text>
        <dbReference type="Rhea" id="RHEA:17661"/>
        <dbReference type="ChEBI" id="CHEBI:30031"/>
        <dbReference type="ChEBI" id="CHEBI:30616"/>
        <dbReference type="ChEBI" id="CHEBI:43474"/>
        <dbReference type="ChEBI" id="CHEBI:57287"/>
        <dbReference type="ChEBI" id="CHEBI:57292"/>
        <dbReference type="ChEBI" id="CHEBI:456216"/>
        <dbReference type="EC" id="6.2.1.5"/>
    </reaction>
    <physiologicalReaction direction="right-to-left" evidence="8">
        <dbReference type="Rhea" id="RHEA:17663"/>
    </physiologicalReaction>
</comment>
<sequence length="386" mass="41498">MNLHEYQAKDLLRKYGLPVPANTVCSTSSEVEKAFEEFNGSPVVVKCQAYTGGRGKVGGVKVCRTAAEAREFADRWLGQRIVTVQTGERGQPVSRMLVEACSDISRELYLGATIDRSKARVVFMASTEGGMEIEKVAAETPEKIFKVVIDPISGAQPFQGRELAFRLGLSGDAFKQFVAMFLGMSRMFHEQDLSLLEINPLVVTGDNQLLCLDAKINIDSNALFRHKDLAAMDDPSQQDPREARAQSVNLNYVALDGNIGCMVNGAGLAMGTMDIIKTYGGNPANFLDVGGTATKERVVEAFKIILSDKNVKCILVNIFGGIVRCDLIAEGIVGAVEEVGVNVPVVVRLEGNQAPAGLAKLDASGLNIISANSLREAAELAVKSAR</sequence>
<dbReference type="GO" id="GO:0004775">
    <property type="term" value="F:succinate-CoA ligase (ADP-forming) activity"/>
    <property type="evidence" value="ECO:0007669"/>
    <property type="project" value="UniProtKB-UniRule"/>
</dbReference>
<accession>A0A662ZGZ8</accession>
<dbReference type="PROSITE" id="PS01217">
    <property type="entry name" value="SUCCINYL_COA_LIG_3"/>
    <property type="match status" value="1"/>
</dbReference>
<organism evidence="12 13">
    <name type="scientific">Ruminobacter amylophilus</name>
    <dbReference type="NCBI Taxonomy" id="867"/>
    <lineage>
        <taxon>Bacteria</taxon>
        <taxon>Pseudomonadati</taxon>
        <taxon>Pseudomonadota</taxon>
        <taxon>Gammaproteobacteria</taxon>
        <taxon>Aeromonadales</taxon>
        <taxon>Succinivibrionaceae</taxon>
        <taxon>Ruminobacter</taxon>
    </lineage>
</organism>
<dbReference type="InterPro" id="IPR013815">
    <property type="entry name" value="ATP_grasp_subdomain_1"/>
</dbReference>
<evidence type="ECO:0000256" key="10">
    <source>
        <dbReference type="HAMAP-Rule" id="MF_00558"/>
    </source>
</evidence>
<dbReference type="PANTHER" id="PTHR11815:SF10">
    <property type="entry name" value="SUCCINATE--COA LIGASE [GDP-FORMING] SUBUNIT BETA, MITOCHONDRIAL"/>
    <property type="match status" value="1"/>
</dbReference>
<dbReference type="GO" id="GO:0006099">
    <property type="term" value="P:tricarboxylic acid cycle"/>
    <property type="evidence" value="ECO:0007669"/>
    <property type="project" value="UniProtKB-UniRule"/>
</dbReference>
<evidence type="ECO:0000256" key="5">
    <source>
        <dbReference type="ARBA" id="ARBA00022741"/>
    </source>
</evidence>
<dbReference type="PROSITE" id="PS50975">
    <property type="entry name" value="ATP_GRASP"/>
    <property type="match status" value="1"/>
</dbReference>
<dbReference type="Gene3D" id="3.30.1490.20">
    <property type="entry name" value="ATP-grasp fold, A domain"/>
    <property type="match status" value="1"/>
</dbReference>
<dbReference type="Gene3D" id="3.40.50.261">
    <property type="entry name" value="Succinyl-CoA synthetase domains"/>
    <property type="match status" value="1"/>
</dbReference>
<dbReference type="FunFam" id="3.40.50.261:FF:000001">
    <property type="entry name" value="Succinate--CoA ligase [ADP-forming] subunit beta"/>
    <property type="match status" value="1"/>
</dbReference>
<evidence type="ECO:0000256" key="9">
    <source>
        <dbReference type="ARBA" id="ARBA00052891"/>
    </source>
</evidence>
<dbReference type="InterPro" id="IPR013650">
    <property type="entry name" value="ATP-grasp_succ-CoA_synth-type"/>
</dbReference>
<keyword evidence="3 10" id="KW-0436">Ligase</keyword>
<comment type="catalytic activity">
    <reaction evidence="9">
        <text>GTP + succinate + CoA = succinyl-CoA + GDP + phosphate</text>
        <dbReference type="Rhea" id="RHEA:22120"/>
        <dbReference type="ChEBI" id="CHEBI:30031"/>
        <dbReference type="ChEBI" id="CHEBI:37565"/>
        <dbReference type="ChEBI" id="CHEBI:43474"/>
        <dbReference type="ChEBI" id="CHEBI:57287"/>
        <dbReference type="ChEBI" id="CHEBI:57292"/>
        <dbReference type="ChEBI" id="CHEBI:58189"/>
    </reaction>
    <physiologicalReaction direction="right-to-left" evidence="9">
        <dbReference type="Rhea" id="RHEA:22122"/>
    </physiologicalReaction>
</comment>
<dbReference type="PANTHER" id="PTHR11815">
    <property type="entry name" value="SUCCINYL-COA SYNTHETASE BETA CHAIN"/>
    <property type="match status" value="1"/>
</dbReference>
<dbReference type="InterPro" id="IPR016102">
    <property type="entry name" value="Succinyl-CoA_synth-like"/>
</dbReference>
<dbReference type="AlphaFoldDB" id="A0A662ZGZ8"/>
<dbReference type="EC" id="6.2.1.5" evidence="10"/>
<evidence type="ECO:0000256" key="4">
    <source>
        <dbReference type="ARBA" id="ARBA00022723"/>
    </source>
</evidence>
<evidence type="ECO:0000256" key="7">
    <source>
        <dbReference type="ARBA" id="ARBA00022842"/>
    </source>
</evidence>
<dbReference type="GO" id="GO:0000287">
    <property type="term" value="F:magnesium ion binding"/>
    <property type="evidence" value="ECO:0007669"/>
    <property type="project" value="UniProtKB-UniRule"/>
</dbReference>
<keyword evidence="2 10" id="KW-0816">Tricarboxylic acid cycle</keyword>
<evidence type="ECO:0000313" key="13">
    <source>
        <dbReference type="Proteomes" id="UP000243745"/>
    </source>
</evidence>
<dbReference type="GO" id="GO:0042709">
    <property type="term" value="C:succinate-CoA ligase complex"/>
    <property type="evidence" value="ECO:0007669"/>
    <property type="project" value="TreeGrafter"/>
</dbReference>
<gene>
    <name evidence="10" type="primary">sucC</name>
    <name evidence="12" type="ORF">SAMN02910344_00619</name>
</gene>
<dbReference type="EMBL" id="FOXF01000007">
    <property type="protein sequence ID" value="SFP17176.1"/>
    <property type="molecule type" value="Genomic_DNA"/>
</dbReference>
<keyword evidence="7 10" id="KW-0460">Magnesium</keyword>
<evidence type="ECO:0000256" key="8">
    <source>
        <dbReference type="ARBA" id="ARBA00050563"/>
    </source>
</evidence>
<comment type="cofactor">
    <cofactor evidence="10">
        <name>Mg(2+)</name>
        <dbReference type="ChEBI" id="CHEBI:18420"/>
    </cofactor>
    <text evidence="10">Binds 1 Mg(2+) ion per subunit.</text>
</comment>
<protein>
    <recommendedName>
        <fullName evidence="10">Succinate--CoA ligase [ADP-forming] subunit beta</fullName>
        <ecNumber evidence="10">6.2.1.5</ecNumber>
    </recommendedName>
    <alternativeName>
        <fullName evidence="10">Succinyl-CoA synthetase subunit beta</fullName>
        <shortName evidence="10">SCS-beta</shortName>
    </alternativeName>
</protein>
<dbReference type="InterPro" id="IPR005809">
    <property type="entry name" value="Succ_CoA_ligase-like_bsu"/>
</dbReference>
<feature type="binding site" evidence="10">
    <location>
        <position position="99"/>
    </location>
    <ligand>
        <name>ATP</name>
        <dbReference type="ChEBI" id="CHEBI:30616"/>
    </ligand>
</feature>
<dbReference type="NCBIfam" id="NF001913">
    <property type="entry name" value="PRK00696.1"/>
    <property type="match status" value="1"/>
</dbReference>
<dbReference type="OrthoDB" id="9802602at2"/>
<evidence type="ECO:0000313" key="12">
    <source>
        <dbReference type="EMBL" id="SFP17176.1"/>
    </source>
</evidence>
<dbReference type="Pfam" id="PF08442">
    <property type="entry name" value="ATP-grasp_2"/>
    <property type="match status" value="1"/>
</dbReference>
<dbReference type="InterPro" id="IPR017866">
    <property type="entry name" value="Succ-CoA_synthase_bsu_CS"/>
</dbReference>
<feature type="binding site" evidence="10">
    <location>
        <begin position="321"/>
        <end position="323"/>
    </location>
    <ligand>
        <name>substrate</name>
        <note>ligand shared with subunit alpha</note>
    </ligand>
</feature>
<dbReference type="Pfam" id="PF00549">
    <property type="entry name" value="Ligase_CoA"/>
    <property type="match status" value="1"/>
</dbReference>
<dbReference type="PIRSF" id="PIRSF001554">
    <property type="entry name" value="SucCS_beta"/>
    <property type="match status" value="1"/>
</dbReference>
<evidence type="ECO:0000256" key="6">
    <source>
        <dbReference type="ARBA" id="ARBA00022840"/>
    </source>
</evidence>
<dbReference type="HAMAP" id="MF_00558">
    <property type="entry name" value="Succ_CoA_beta"/>
    <property type="match status" value="1"/>
</dbReference>
<dbReference type="InterPro" id="IPR011761">
    <property type="entry name" value="ATP-grasp"/>
</dbReference>
<dbReference type="GO" id="GO:0005524">
    <property type="term" value="F:ATP binding"/>
    <property type="evidence" value="ECO:0007669"/>
    <property type="project" value="UniProtKB-UniRule"/>
</dbReference>
<feature type="binding site" evidence="10">
    <location>
        <position position="46"/>
    </location>
    <ligand>
        <name>ATP</name>
        <dbReference type="ChEBI" id="CHEBI:30616"/>
    </ligand>
</feature>
<name>A0A662ZGZ8_9GAMM</name>
<keyword evidence="5 10" id="KW-0547">Nucleotide-binding</keyword>
<comment type="subunit">
    <text evidence="10">Heterotetramer of two alpha and two beta subunits.</text>
</comment>
<dbReference type="SUPFAM" id="SSF52210">
    <property type="entry name" value="Succinyl-CoA synthetase domains"/>
    <property type="match status" value="1"/>
</dbReference>
<feature type="binding site" evidence="10">
    <location>
        <position position="199"/>
    </location>
    <ligand>
        <name>Mg(2+)</name>
        <dbReference type="ChEBI" id="CHEBI:18420"/>
    </ligand>
</feature>
<keyword evidence="13" id="KW-1185">Reference proteome</keyword>
<feature type="domain" description="ATP-grasp" evidence="11">
    <location>
        <begin position="9"/>
        <end position="229"/>
    </location>
</feature>
<dbReference type="GO" id="GO:0005829">
    <property type="term" value="C:cytosol"/>
    <property type="evidence" value="ECO:0007669"/>
    <property type="project" value="TreeGrafter"/>
</dbReference>
<dbReference type="NCBIfam" id="TIGR01016">
    <property type="entry name" value="sucCoAbeta"/>
    <property type="match status" value="1"/>
</dbReference>
<feature type="binding site" evidence="10">
    <location>
        <position position="213"/>
    </location>
    <ligand>
        <name>Mg(2+)</name>
        <dbReference type="ChEBI" id="CHEBI:18420"/>
    </ligand>
</feature>
<comment type="pathway">
    <text evidence="10">Carbohydrate metabolism; tricarboxylic acid cycle; succinate from succinyl-CoA (ligase route): step 1/1.</text>
</comment>
<dbReference type="RefSeq" id="WP_031578321.1">
    <property type="nucleotide sequence ID" value="NZ_FOXF01000007.1"/>
</dbReference>
<evidence type="ECO:0000259" key="11">
    <source>
        <dbReference type="PROSITE" id="PS50975"/>
    </source>
</evidence>
<dbReference type="Proteomes" id="UP000243745">
    <property type="component" value="Unassembled WGS sequence"/>
</dbReference>
<reference evidence="12 13" key="1">
    <citation type="submission" date="2016-10" db="EMBL/GenBank/DDBJ databases">
        <authorList>
            <person name="Varghese N."/>
            <person name="Submissions S."/>
        </authorList>
    </citation>
    <scope>NUCLEOTIDE SEQUENCE [LARGE SCALE GENOMIC DNA]</scope>
    <source>
        <strain evidence="12 13">DSM 1361</strain>
    </source>
</reference>
<comment type="function">
    <text evidence="10">Succinyl-CoA synthetase functions in the citric acid cycle (TCA), coupling the hydrolysis of succinyl-CoA to the synthesis of either ATP or GTP and thus represents the only step of substrate-level phosphorylation in the TCA. The beta subunit provides nucleotide specificity of the enzyme and binds the substrate succinate, while the binding sites for coenzyme A and phosphate are found in the alpha subunit.</text>
</comment>
<feature type="binding site" evidence="10">
    <location>
        <begin position="53"/>
        <end position="55"/>
    </location>
    <ligand>
        <name>ATP</name>
        <dbReference type="ChEBI" id="CHEBI:30616"/>
    </ligand>
</feature>
<proteinExistence type="inferred from homology"/>
<dbReference type="UniPathway" id="UPA00223">
    <property type="reaction ID" value="UER00999"/>
</dbReference>
<comment type="similarity">
    <text evidence="1 10">Belongs to the succinate/malate CoA ligase beta subunit family.</text>
</comment>
<dbReference type="FunFam" id="3.30.470.20:FF:000002">
    <property type="entry name" value="Succinate--CoA ligase [ADP-forming] subunit beta"/>
    <property type="match status" value="1"/>
</dbReference>
<dbReference type="FunFam" id="3.30.1490.20:FF:000002">
    <property type="entry name" value="Succinate--CoA ligase [ADP-forming] subunit beta"/>
    <property type="match status" value="1"/>
</dbReference>
<evidence type="ECO:0000256" key="1">
    <source>
        <dbReference type="ARBA" id="ARBA00009182"/>
    </source>
</evidence>
<dbReference type="SUPFAM" id="SSF56059">
    <property type="entry name" value="Glutathione synthetase ATP-binding domain-like"/>
    <property type="match status" value="1"/>
</dbReference>
<dbReference type="InterPro" id="IPR005811">
    <property type="entry name" value="SUCC_ACL_C"/>
</dbReference>
<evidence type="ECO:0000256" key="2">
    <source>
        <dbReference type="ARBA" id="ARBA00022532"/>
    </source>
</evidence>
<feature type="binding site" evidence="10">
    <location>
        <position position="102"/>
    </location>
    <ligand>
        <name>ATP</name>
        <dbReference type="ChEBI" id="CHEBI:30616"/>
    </ligand>
</feature>
<feature type="binding site" evidence="10">
    <location>
        <position position="264"/>
    </location>
    <ligand>
        <name>substrate</name>
        <note>ligand shared with subunit alpha</note>
    </ligand>
</feature>
<dbReference type="Gene3D" id="3.30.470.20">
    <property type="entry name" value="ATP-grasp fold, B domain"/>
    <property type="match status" value="1"/>
</dbReference>